<organism evidence="2 3">
    <name type="scientific">Streptococcus suis</name>
    <dbReference type="NCBI Taxonomy" id="1307"/>
    <lineage>
        <taxon>Bacteria</taxon>
        <taxon>Bacillati</taxon>
        <taxon>Bacillota</taxon>
        <taxon>Bacilli</taxon>
        <taxon>Lactobacillales</taxon>
        <taxon>Streptococcaceae</taxon>
        <taxon>Streptococcus</taxon>
    </lineage>
</organism>
<dbReference type="EMBL" id="JAUTFT010000009">
    <property type="protein sequence ID" value="MDW8635198.1"/>
    <property type="molecule type" value="Genomic_DNA"/>
</dbReference>
<feature type="domain" description="PIN like" evidence="1">
    <location>
        <begin position="27"/>
        <end position="259"/>
    </location>
</feature>
<proteinExistence type="predicted"/>
<dbReference type="AlphaFoldDB" id="A0AAP6A672"/>
<dbReference type="InterPro" id="IPR041578">
    <property type="entry name" value="PIN_8"/>
</dbReference>
<accession>A0AAP6A672</accession>
<evidence type="ECO:0000313" key="3">
    <source>
        <dbReference type="Proteomes" id="UP001272448"/>
    </source>
</evidence>
<dbReference type="Pfam" id="PF18476">
    <property type="entry name" value="PIN_8"/>
    <property type="match status" value="1"/>
</dbReference>
<gene>
    <name evidence="2" type="ORF">Q7V77_05620</name>
</gene>
<protein>
    <submittedName>
        <fullName evidence="2">PIN-like domain-containing protein</fullName>
    </submittedName>
</protein>
<sequence>MKKVIEMFPEFHQEKLETTDIKDENNLIVVDTNFLLQILELPIDIATKYVDSLKSIKRNLYIPYLVALEFHFNKSNKKKTKKRNADSYFKQVESALNQLKSSVQNTDLIKMDIENGKLKHLIGNLELFTDDFLTKVNSFVRDEITDKEDEVYKELLNIISDSIGDVYEQEWIDEIEKEGERRFAEAIPPGFDDENKDGTRKYNGISYHQKYGDLIIWKDILKKATEQPRGDKVIFITNDGESNKKSDLIYKTSNMKVGPSIFLMNELYMCSRKKLYILNNTTLVNMITELTEDEIDRIEAQEEKKYVVTFPKWILDKAEKDVRARNESNNSSVVYYIDSENRLARIDIGELGPLELISLLENPDVEKMLKEEILKKMLDGYYSKLPRHIIKDIINSYQEKIFNEFNNKISSFRANY</sequence>
<dbReference type="Proteomes" id="UP001272448">
    <property type="component" value="Unassembled WGS sequence"/>
</dbReference>
<evidence type="ECO:0000259" key="1">
    <source>
        <dbReference type="Pfam" id="PF18476"/>
    </source>
</evidence>
<name>A0AAP6A672_STRSU</name>
<evidence type="ECO:0000313" key="2">
    <source>
        <dbReference type="EMBL" id="MDW8635198.1"/>
    </source>
</evidence>
<reference evidence="2" key="1">
    <citation type="submission" date="2023-07" db="EMBL/GenBank/DDBJ databases">
        <title>Characterization of virulence traits, antimicrobial resistance genes carried by mobile genetic elements and competence in Streptococcus suis strains isolated in France.</title>
        <authorList>
            <person name="Dechene-Tempier M."/>
            <person name="Marois-Crehan C."/>
            <person name="De Boisseson C."/>
            <person name="Lucas P."/>
            <person name="Bougeard S."/>
            <person name="Libante V."/>
            <person name="Payot S."/>
        </authorList>
    </citation>
    <scope>NUCLEOTIDE SEQUENCE</scope>
    <source>
        <strain evidence="2">1532</strain>
    </source>
</reference>
<dbReference type="RefSeq" id="WP_074389530.1">
    <property type="nucleotide sequence ID" value="NZ_CP102152.1"/>
</dbReference>
<comment type="caution">
    <text evidence="2">The sequence shown here is derived from an EMBL/GenBank/DDBJ whole genome shotgun (WGS) entry which is preliminary data.</text>
</comment>